<organism evidence="2 3">
    <name type="scientific">Stenotrophomonas maltophilia</name>
    <name type="common">Pseudomonas maltophilia</name>
    <name type="synonym">Xanthomonas maltophilia</name>
    <dbReference type="NCBI Taxonomy" id="40324"/>
    <lineage>
        <taxon>Bacteria</taxon>
        <taxon>Pseudomonadati</taxon>
        <taxon>Pseudomonadota</taxon>
        <taxon>Gammaproteobacteria</taxon>
        <taxon>Lysobacterales</taxon>
        <taxon>Lysobacteraceae</taxon>
        <taxon>Stenotrophomonas</taxon>
        <taxon>Stenotrophomonas maltophilia group</taxon>
    </lineage>
</organism>
<evidence type="ECO:0000259" key="1">
    <source>
        <dbReference type="Pfam" id="PF13401"/>
    </source>
</evidence>
<dbReference type="Pfam" id="PF13401">
    <property type="entry name" value="AAA_22"/>
    <property type="match status" value="1"/>
</dbReference>
<evidence type="ECO:0000313" key="2">
    <source>
        <dbReference type="EMBL" id="PJL24706.1"/>
    </source>
</evidence>
<accession>A0A165IZJ6</accession>
<dbReference type="Proteomes" id="UP000230167">
    <property type="component" value="Unassembled WGS sequence"/>
</dbReference>
<dbReference type="InterPro" id="IPR049945">
    <property type="entry name" value="AAA_22"/>
</dbReference>
<reference evidence="2 3" key="1">
    <citation type="journal article" date="2017" name="Front. Microbiol.">
        <title>Double-Face Meets the Bacterial World: The Opportunistic Pathogen Stenotrophomonas maltophilia.</title>
        <authorList>
            <person name="Lira F."/>
            <person name="Berg G."/>
            <person name="Martinez J.L."/>
        </authorList>
    </citation>
    <scope>NUCLEOTIDE SEQUENCE [LARGE SCALE GENOMIC DNA]</scope>
    <source>
        <strain evidence="2 3">EA1</strain>
    </source>
</reference>
<gene>
    <name evidence="2" type="ORF">B9Y64_19310</name>
</gene>
<evidence type="ECO:0000313" key="3">
    <source>
        <dbReference type="Proteomes" id="UP000230167"/>
    </source>
</evidence>
<dbReference type="EMBL" id="NEQV01000007">
    <property type="protein sequence ID" value="PJL24706.1"/>
    <property type="molecule type" value="Genomic_DNA"/>
</dbReference>
<proteinExistence type="predicted"/>
<protein>
    <recommendedName>
        <fullName evidence="1">ORC1/DEAH AAA+ ATPase domain-containing protein</fullName>
    </recommendedName>
</protein>
<name>A0A165IZJ6_STEMA</name>
<feature type="domain" description="ORC1/DEAH AAA+ ATPase" evidence="1">
    <location>
        <begin position="54"/>
        <end position="183"/>
    </location>
</feature>
<comment type="caution">
    <text evidence="2">The sequence shown here is derived from an EMBL/GenBank/DDBJ whole genome shotgun (WGS) entry which is preliminary data.</text>
</comment>
<dbReference type="AlphaFoldDB" id="A0A165IZJ6"/>
<sequence length="358" mass="41235">MTRSDLAEAIMAVRRLDPDHPLFIESGYRINTKPVERMADFVLYNIQQGHHGCSLYSESGVGKSTAQDYLVETDWRWLVEDGRRAGVARAIVATSDACRSPLSFWHALSHQLGMPRWSSARPHELRARIHNHMRAACGHADVRRYVLFIDSAQRLTNLEFQCLEDLDNLMSKDRLTLFLVFVYQSDQQGIELGDMWQHHPSHVVRRWFLDSAPFLPLAARDEVRHALSRYDGAAWWPTEDMPFSRYFATDAFDRGWRLESETEMICDAVSALRREVGLPEHSGWPMCSFTSTVRNLLTNAWFQQSFERFTPSDVRAALVHVGYLRTEFIRMREKMSDKAIAIIEKIQNTANQVGGSNE</sequence>
<dbReference type="GO" id="GO:0016887">
    <property type="term" value="F:ATP hydrolysis activity"/>
    <property type="evidence" value="ECO:0007669"/>
    <property type="project" value="InterPro"/>
</dbReference>
<dbReference type="OrthoDB" id="5937246at2"/>